<protein>
    <submittedName>
        <fullName evidence="3">Transcriptional regulator</fullName>
    </submittedName>
</protein>
<comment type="caution">
    <text evidence="3">The sequence shown here is derived from an EMBL/GenBank/DDBJ whole genome shotgun (WGS) entry which is preliminary data.</text>
</comment>
<dbReference type="RefSeq" id="WP_046280460.1">
    <property type="nucleotide sequence ID" value="NZ_LATL02000200.1"/>
</dbReference>
<evidence type="ECO:0000259" key="2">
    <source>
        <dbReference type="Pfam" id="PF05685"/>
    </source>
</evidence>
<dbReference type="InterPro" id="IPR008538">
    <property type="entry name" value="Uma2"/>
</dbReference>
<dbReference type="PANTHER" id="PTHR33352:SF3">
    <property type="entry name" value="SLR1612 PROTEIN"/>
    <property type="match status" value="1"/>
</dbReference>
<dbReference type="AlphaFoldDB" id="A0A0F5YDI3"/>
<dbReference type="PANTHER" id="PTHR33352">
    <property type="entry name" value="SLR1095 PROTEIN"/>
    <property type="match status" value="1"/>
</dbReference>
<sequence>MTIIHPNELGITSLPDHTQLPESDGTFVKNFQEHPQSILLTDSIRSTLDQLHPDGRYAIGQDCGIYWRLTEPPERGAEAPDWFYVPNVKPLVNGEVRRSYVLWQEYVAPLIVLEFVSGNGSEERDKTPPASLVNGDGKAGKFWVYEQAIRVPFYGIYEVKKASIEMYHLVENHYEQLEPNERNHYPIPQMGVELGIWQGRYANMELPWLRWWDSEGNLLLTGEERASVERQRAETERQRAETERQRADRLAEKLREMGINPDEL</sequence>
<proteinExistence type="predicted"/>
<reference evidence="3 4" key="1">
    <citation type="submission" date="2015-06" db="EMBL/GenBank/DDBJ databases">
        <title>Draft genome assembly of filamentous brackish cyanobacterium Limnoraphis robusta strain CS-951.</title>
        <authorList>
            <person name="Willis A."/>
            <person name="Parks M."/>
            <person name="Burford M.A."/>
        </authorList>
    </citation>
    <scope>NUCLEOTIDE SEQUENCE [LARGE SCALE GENOMIC DNA]</scope>
    <source>
        <strain evidence="3 4">CS-951</strain>
    </source>
</reference>
<name>A0A0F5YDI3_9CYAN</name>
<evidence type="ECO:0000313" key="4">
    <source>
        <dbReference type="Proteomes" id="UP000033607"/>
    </source>
</evidence>
<accession>A0A0F5YDI3</accession>
<feature type="compositionally biased region" description="Basic and acidic residues" evidence="1">
    <location>
        <begin position="225"/>
        <end position="256"/>
    </location>
</feature>
<dbReference type="Pfam" id="PF05685">
    <property type="entry name" value="Uma2"/>
    <property type="match status" value="1"/>
</dbReference>
<gene>
    <name evidence="3" type="ORF">WN50_20575</name>
</gene>
<evidence type="ECO:0000313" key="3">
    <source>
        <dbReference type="EMBL" id="KKD36295.1"/>
    </source>
</evidence>
<dbReference type="OrthoDB" id="278499at2"/>
<evidence type="ECO:0000256" key="1">
    <source>
        <dbReference type="SAM" id="MobiDB-lite"/>
    </source>
</evidence>
<dbReference type="Proteomes" id="UP000033607">
    <property type="component" value="Unassembled WGS sequence"/>
</dbReference>
<dbReference type="PATRIC" id="fig|1637645.4.peg.3952"/>
<feature type="region of interest" description="Disordered" evidence="1">
    <location>
        <begin position="225"/>
        <end position="264"/>
    </location>
</feature>
<feature type="domain" description="Putative restriction endonuclease" evidence="2">
    <location>
        <begin position="30"/>
        <end position="197"/>
    </location>
</feature>
<dbReference type="EMBL" id="LATL02000200">
    <property type="protein sequence ID" value="KKD36295.1"/>
    <property type="molecule type" value="Genomic_DNA"/>
</dbReference>
<organism evidence="3 4">
    <name type="scientific">Limnoraphis robusta CS-951</name>
    <dbReference type="NCBI Taxonomy" id="1637645"/>
    <lineage>
        <taxon>Bacteria</taxon>
        <taxon>Bacillati</taxon>
        <taxon>Cyanobacteriota</taxon>
        <taxon>Cyanophyceae</taxon>
        <taxon>Oscillatoriophycideae</taxon>
        <taxon>Oscillatoriales</taxon>
        <taxon>Sirenicapillariaceae</taxon>
        <taxon>Limnoraphis</taxon>
    </lineage>
</organism>